<keyword evidence="3 6" id="KW-0547">Nucleotide-binding</keyword>
<dbReference type="AlphaFoldDB" id="A0A6G1SGJ2"/>
<dbReference type="GO" id="GO:0005525">
    <property type="term" value="F:GTP binding"/>
    <property type="evidence" value="ECO:0007669"/>
    <property type="project" value="UniProtKB-UniRule"/>
</dbReference>
<dbReference type="Gene3D" id="3.30.300.20">
    <property type="match status" value="1"/>
</dbReference>
<organism evidence="8">
    <name type="scientific">Aceria tosichella</name>
    <name type="common">wheat curl mite</name>
    <dbReference type="NCBI Taxonomy" id="561515"/>
    <lineage>
        <taxon>Eukaryota</taxon>
        <taxon>Metazoa</taxon>
        <taxon>Ecdysozoa</taxon>
        <taxon>Arthropoda</taxon>
        <taxon>Chelicerata</taxon>
        <taxon>Arachnida</taxon>
        <taxon>Acari</taxon>
        <taxon>Acariformes</taxon>
        <taxon>Trombidiformes</taxon>
        <taxon>Prostigmata</taxon>
        <taxon>Eupodina</taxon>
        <taxon>Eriophyoidea</taxon>
        <taxon>Eriophyidae</taxon>
        <taxon>Eriophyinae</taxon>
        <taxon>Aceriini</taxon>
        <taxon>Aceria</taxon>
    </lineage>
</organism>
<dbReference type="Gene3D" id="3.40.50.300">
    <property type="entry name" value="P-loop containing nucleotide triphosphate hydrolases"/>
    <property type="match status" value="1"/>
</dbReference>
<feature type="region of interest" description="G1" evidence="6">
    <location>
        <begin position="27"/>
        <end position="34"/>
    </location>
</feature>
<sequence>MALNPTRVQSALVMEATKKLLKIALIGAPNAGKSTLLNRLIFSDISCVSNKVHTTRKNMLGVYTEGMTQLEFFDSPGVVTKKHLLRHHLEDSLLRDPEEASKKCDLIAVVVDASNLRDSKRLNRTVLAMLKEHPDKTSYLILNKTDLVKSKRLLLDIGSRLTEGHLEGKRVLDQEHIRKMLLNSKFSPQNIKATSRHVIELDKNKAEDEQPTCLDDSENIVGYRNFSQVFSISALQDDGVDQLRERLLGLAKPTEYWAHGPDYLTNESSRDIVHAIIRGKVMDSVDNQIPYVIKYKYLQVKHDALGSLHIDLELVVPKKYMIGKLLGQHGVVIFGIINESRERISQVLACDVKLNITVKSKER</sequence>
<dbReference type="InterPro" id="IPR027417">
    <property type="entry name" value="P-loop_NTPase"/>
</dbReference>
<name>A0A6G1SGJ2_9ACAR</name>
<dbReference type="InterPro" id="IPR006073">
    <property type="entry name" value="GTP-bd"/>
</dbReference>
<dbReference type="SUPFAM" id="SSF52540">
    <property type="entry name" value="P-loop containing nucleoside triphosphate hydrolases"/>
    <property type="match status" value="1"/>
</dbReference>
<dbReference type="InterPro" id="IPR009019">
    <property type="entry name" value="KH_sf_prok-type"/>
</dbReference>
<proteinExistence type="inferred from homology"/>
<protein>
    <recommendedName>
        <fullName evidence="2">GTPase Era, mitochondrial</fullName>
    </recommendedName>
    <alternativeName>
        <fullName evidence="5">ERA-like protein 1</fullName>
    </alternativeName>
</protein>
<evidence type="ECO:0000256" key="4">
    <source>
        <dbReference type="ARBA" id="ARBA00023134"/>
    </source>
</evidence>
<comment type="similarity">
    <text evidence="1 6">Belongs to the TRAFAC class TrmE-Era-EngA-EngB-Septin-like GTPase superfamily. Era GTPase family.</text>
</comment>
<dbReference type="PANTHER" id="PTHR42698">
    <property type="entry name" value="GTPASE ERA"/>
    <property type="match status" value="1"/>
</dbReference>
<feature type="region of interest" description="G4" evidence="6">
    <location>
        <begin position="143"/>
        <end position="146"/>
    </location>
</feature>
<dbReference type="GO" id="GO:0000028">
    <property type="term" value="P:ribosomal small subunit assembly"/>
    <property type="evidence" value="ECO:0007669"/>
    <property type="project" value="TreeGrafter"/>
</dbReference>
<dbReference type="InterPro" id="IPR015946">
    <property type="entry name" value="KH_dom-like_a/b"/>
</dbReference>
<evidence type="ECO:0000256" key="6">
    <source>
        <dbReference type="PROSITE-ProRule" id="PRU01050"/>
    </source>
</evidence>
<keyword evidence="4 6" id="KW-0342">GTP-binding</keyword>
<evidence type="ECO:0000256" key="2">
    <source>
        <dbReference type="ARBA" id="ARBA00019149"/>
    </source>
</evidence>
<gene>
    <name evidence="8" type="primary">eral1</name>
    <name evidence="8" type="ORF">g.10353</name>
</gene>
<dbReference type="InterPro" id="IPR030388">
    <property type="entry name" value="G_ERA_dom"/>
</dbReference>
<dbReference type="PANTHER" id="PTHR42698:SF1">
    <property type="entry name" value="GTPASE ERA, MITOCHONDRIAL"/>
    <property type="match status" value="1"/>
</dbReference>
<dbReference type="PROSITE" id="PS51713">
    <property type="entry name" value="G_ERA"/>
    <property type="match status" value="1"/>
</dbReference>
<dbReference type="GO" id="GO:0043024">
    <property type="term" value="F:ribosomal small subunit binding"/>
    <property type="evidence" value="ECO:0007669"/>
    <property type="project" value="TreeGrafter"/>
</dbReference>
<dbReference type="Pfam" id="PF01926">
    <property type="entry name" value="MMR_HSR1"/>
    <property type="match status" value="1"/>
</dbReference>
<feature type="region of interest" description="G3" evidence="6">
    <location>
        <begin position="74"/>
        <end position="77"/>
    </location>
</feature>
<dbReference type="EMBL" id="GGYP01004757">
    <property type="protein sequence ID" value="MDE49528.1"/>
    <property type="molecule type" value="Transcribed_RNA"/>
</dbReference>
<feature type="region of interest" description="G2" evidence="6">
    <location>
        <begin position="53"/>
        <end position="57"/>
    </location>
</feature>
<dbReference type="InterPro" id="IPR005225">
    <property type="entry name" value="Small_GTP-bd"/>
</dbReference>
<evidence type="ECO:0000256" key="3">
    <source>
        <dbReference type="ARBA" id="ARBA00022741"/>
    </source>
</evidence>
<feature type="domain" description="Era-type G" evidence="7">
    <location>
        <begin position="19"/>
        <end position="253"/>
    </location>
</feature>
<dbReference type="GO" id="GO:0005759">
    <property type="term" value="C:mitochondrial matrix"/>
    <property type="evidence" value="ECO:0007669"/>
    <property type="project" value="TreeGrafter"/>
</dbReference>
<evidence type="ECO:0000313" key="8">
    <source>
        <dbReference type="EMBL" id="MDE49528.1"/>
    </source>
</evidence>
<evidence type="ECO:0000256" key="1">
    <source>
        <dbReference type="ARBA" id="ARBA00007921"/>
    </source>
</evidence>
<evidence type="ECO:0000259" key="7">
    <source>
        <dbReference type="PROSITE" id="PS51713"/>
    </source>
</evidence>
<dbReference type="CDD" id="cd04163">
    <property type="entry name" value="Era"/>
    <property type="match status" value="1"/>
</dbReference>
<dbReference type="SUPFAM" id="SSF54814">
    <property type="entry name" value="Prokaryotic type KH domain (KH-domain type II)"/>
    <property type="match status" value="1"/>
</dbReference>
<evidence type="ECO:0000256" key="5">
    <source>
        <dbReference type="ARBA" id="ARBA00030975"/>
    </source>
</evidence>
<dbReference type="GO" id="GO:0019843">
    <property type="term" value="F:rRNA binding"/>
    <property type="evidence" value="ECO:0007669"/>
    <property type="project" value="TreeGrafter"/>
</dbReference>
<reference evidence="8" key="1">
    <citation type="submission" date="2018-10" db="EMBL/GenBank/DDBJ databases">
        <title>Transcriptome assembly of Aceria tosichella (Wheat curl mite) Type 2.</title>
        <authorList>
            <person name="Scully E.D."/>
            <person name="Geib S.M."/>
            <person name="Palmer N.A."/>
            <person name="Gupta A.K."/>
            <person name="Sarath G."/>
            <person name="Tatineni S."/>
        </authorList>
    </citation>
    <scope>NUCLEOTIDE SEQUENCE</scope>
    <source>
        <strain evidence="8">LincolnNE</strain>
    </source>
</reference>
<feature type="region of interest" description="G5" evidence="6">
    <location>
        <begin position="232"/>
        <end position="234"/>
    </location>
</feature>
<dbReference type="NCBIfam" id="TIGR00231">
    <property type="entry name" value="small_GTP"/>
    <property type="match status" value="1"/>
</dbReference>
<dbReference type="InterPro" id="IPR005662">
    <property type="entry name" value="GTPase_Era-like"/>
</dbReference>
<accession>A0A6G1SGJ2</accession>